<comment type="catalytic activity">
    <reaction evidence="9">
        <text>ATP + H2O = ADP + phosphate + H(+)</text>
        <dbReference type="Rhea" id="RHEA:13065"/>
        <dbReference type="ChEBI" id="CHEBI:15377"/>
        <dbReference type="ChEBI" id="CHEBI:15378"/>
        <dbReference type="ChEBI" id="CHEBI:30616"/>
        <dbReference type="ChEBI" id="CHEBI:43474"/>
        <dbReference type="ChEBI" id="CHEBI:456216"/>
    </reaction>
</comment>
<keyword evidence="7 9" id="KW-0067">ATP-binding</keyword>
<keyword evidence="5 9" id="KW-0547">Nucleotide-binding</keyword>
<dbReference type="PANTHER" id="PTHR12595">
    <property type="entry name" value="POS9-ACTIVATING FACTOR FAP7-RELATED"/>
    <property type="match status" value="1"/>
</dbReference>
<keyword evidence="4 9" id="KW-0808">Transferase</keyword>
<dbReference type="GO" id="GO:0005524">
    <property type="term" value="F:ATP binding"/>
    <property type="evidence" value="ECO:0007669"/>
    <property type="project" value="UniProtKB-KW"/>
</dbReference>
<feature type="binding site" evidence="9">
    <location>
        <position position="167"/>
    </location>
    <ligand>
        <name>ATP</name>
        <dbReference type="ChEBI" id="CHEBI:30616"/>
    </ligand>
</feature>
<dbReference type="SUPFAM" id="SSF52540">
    <property type="entry name" value="P-loop containing nucleoside triphosphate hydrolases"/>
    <property type="match status" value="1"/>
</dbReference>
<dbReference type="FunFam" id="3.40.50.300:FF:003001">
    <property type="entry name" value="Adenylate kinase isoenzyme 6"/>
    <property type="match status" value="1"/>
</dbReference>
<dbReference type="AlphaFoldDB" id="G5ARN6"/>
<dbReference type="EC" id="2.7.4.3" evidence="9"/>
<comment type="subcellular location">
    <subcellularLocation>
        <location evidence="9">Cytoplasm</location>
    </subcellularLocation>
    <subcellularLocation>
        <location evidence="9">Nucleus</location>
        <location evidence="9">Nucleoplasm</location>
    </subcellularLocation>
    <subcellularLocation>
        <location evidence="9">Nucleus</location>
        <location evidence="9">Cajal body</location>
    </subcellularLocation>
    <text evidence="9">Displays widespread diffuse nucleoplasmic distribution but not detected in nucleoli. Detected in Cajal bodies but not in all cells.</text>
</comment>
<dbReference type="GO" id="GO:0015030">
    <property type="term" value="C:Cajal body"/>
    <property type="evidence" value="ECO:0007669"/>
    <property type="project" value="UniProtKB-SubCell"/>
</dbReference>
<dbReference type="HAMAP" id="MF_00039">
    <property type="entry name" value="Adenylate_kinase_AK6"/>
    <property type="match status" value="1"/>
</dbReference>
<dbReference type="STRING" id="10181.G5ARN6"/>
<gene>
    <name evidence="9" type="primary">AK6</name>
    <name evidence="9" type="synonym">CINAP</name>
    <name evidence="10" type="ORF">GW7_18857</name>
</gene>
<feature type="region of interest" description="LID" evidence="9">
    <location>
        <begin position="127"/>
        <end position="137"/>
    </location>
</feature>
<dbReference type="Pfam" id="PF13238">
    <property type="entry name" value="AAA_18"/>
    <property type="match status" value="1"/>
</dbReference>
<dbReference type="InterPro" id="IPR020618">
    <property type="entry name" value="Adenyl_kinase_AK6"/>
</dbReference>
<evidence type="ECO:0000313" key="11">
    <source>
        <dbReference type="Proteomes" id="UP000006813"/>
    </source>
</evidence>
<feature type="binding site" evidence="9">
    <location>
        <position position="128"/>
    </location>
    <ligand>
        <name>ATP</name>
        <dbReference type="ChEBI" id="CHEBI:30616"/>
    </ligand>
</feature>
<feature type="binding site" evidence="9">
    <location>
        <position position="15"/>
    </location>
    <ligand>
        <name>ATP</name>
        <dbReference type="ChEBI" id="CHEBI:30616"/>
    </ligand>
</feature>
<dbReference type="PANTHER" id="PTHR12595:SF0">
    <property type="entry name" value="ADENYLATE KINASE ISOENZYME 6"/>
    <property type="match status" value="1"/>
</dbReference>
<dbReference type="GO" id="GO:0016887">
    <property type="term" value="F:ATP hydrolysis activity"/>
    <property type="evidence" value="ECO:0007669"/>
    <property type="project" value="UniProtKB-UniRule"/>
</dbReference>
<dbReference type="GO" id="GO:0006364">
    <property type="term" value="P:rRNA processing"/>
    <property type="evidence" value="ECO:0007669"/>
    <property type="project" value="UniProtKB-KW"/>
</dbReference>
<protein>
    <recommendedName>
        <fullName evidence="9">Adenylate kinase isoenzyme 6</fullName>
        <shortName evidence="9">AK6</shortName>
        <ecNumber evidence="9">2.7.4.3</ecNumber>
    </recommendedName>
    <alternativeName>
        <fullName evidence="9">Coilin-interacting nuclear ATPase protein</fullName>
    </alternativeName>
    <alternativeName>
        <fullName evidence="9">Dual activity adenylate kinase/ATPase</fullName>
        <shortName evidence="9">AK/ATPase</shortName>
    </alternativeName>
</protein>
<evidence type="ECO:0000256" key="6">
    <source>
        <dbReference type="ARBA" id="ARBA00022777"/>
    </source>
</evidence>
<dbReference type="Bgee" id="ENSHGLG00000009497">
    <property type="expression patterns" value="Expressed in cerebellum and 4 other cell types or tissues"/>
</dbReference>
<keyword evidence="8 9" id="KW-0539">Nucleus</keyword>
<dbReference type="EMBL" id="JH166614">
    <property type="protein sequence ID" value="EHA99696.1"/>
    <property type="molecule type" value="Genomic_DNA"/>
</dbReference>
<keyword evidence="6 9" id="KW-0418">Kinase</keyword>
<evidence type="ECO:0000256" key="7">
    <source>
        <dbReference type="ARBA" id="ARBA00022840"/>
    </source>
</evidence>
<evidence type="ECO:0000256" key="5">
    <source>
        <dbReference type="ARBA" id="ARBA00022741"/>
    </source>
</evidence>
<keyword evidence="3 9" id="KW-0698">rRNA processing</keyword>
<accession>G5ARN6</accession>
<feature type="binding site" evidence="9">
    <location>
        <position position="17"/>
    </location>
    <ligand>
        <name>ATP</name>
        <dbReference type="ChEBI" id="CHEBI:30616"/>
    </ligand>
</feature>
<evidence type="ECO:0000256" key="8">
    <source>
        <dbReference type="ARBA" id="ARBA00023242"/>
    </source>
</evidence>
<keyword evidence="1 9" id="KW-0963">Cytoplasm</keyword>
<evidence type="ECO:0000256" key="3">
    <source>
        <dbReference type="ARBA" id="ARBA00022552"/>
    </source>
</evidence>
<comment type="similarity">
    <text evidence="9">Belongs to the adenylate kinase family. AK6 subfamily.</text>
</comment>
<name>G5ARN6_HETGA</name>
<proteinExistence type="inferred from homology"/>
<keyword evidence="2 9" id="KW-0690">Ribosome biogenesis</keyword>
<feature type="binding site" evidence="9">
    <location>
        <position position="16"/>
    </location>
    <ligand>
        <name>ATP</name>
        <dbReference type="ChEBI" id="CHEBI:30616"/>
    </ligand>
</feature>
<dbReference type="GO" id="GO:0004017">
    <property type="term" value="F:AMP kinase activity"/>
    <property type="evidence" value="ECO:0007669"/>
    <property type="project" value="UniProtKB-UniRule"/>
</dbReference>
<comment type="catalytic activity">
    <reaction evidence="9">
        <text>AMP + ATP = 2 ADP</text>
        <dbReference type="Rhea" id="RHEA:12973"/>
        <dbReference type="ChEBI" id="CHEBI:30616"/>
        <dbReference type="ChEBI" id="CHEBI:456215"/>
        <dbReference type="ChEBI" id="CHEBI:456216"/>
        <dbReference type="EC" id="2.7.4.3"/>
    </reaction>
</comment>
<organism evidence="10 11">
    <name type="scientific">Heterocephalus glaber</name>
    <name type="common">Naked mole rat</name>
    <dbReference type="NCBI Taxonomy" id="10181"/>
    <lineage>
        <taxon>Eukaryota</taxon>
        <taxon>Metazoa</taxon>
        <taxon>Chordata</taxon>
        <taxon>Craniata</taxon>
        <taxon>Vertebrata</taxon>
        <taxon>Euteleostomi</taxon>
        <taxon>Mammalia</taxon>
        <taxon>Eutheria</taxon>
        <taxon>Euarchontoglires</taxon>
        <taxon>Glires</taxon>
        <taxon>Rodentia</taxon>
        <taxon>Hystricomorpha</taxon>
        <taxon>Bathyergidae</taxon>
        <taxon>Heterocephalus</taxon>
    </lineage>
</organism>
<evidence type="ECO:0000256" key="1">
    <source>
        <dbReference type="ARBA" id="ARBA00022490"/>
    </source>
</evidence>
<comment type="subunit">
    <text evidence="9">Monomer and homodimer. Interacts with small ribosomal subunit protein uS11. Not a structural component of 43S pre-ribosomes, but transiently interacts with them by binding to uS11. Interacts with COIL (via C-terminus).</text>
</comment>
<evidence type="ECO:0000256" key="4">
    <source>
        <dbReference type="ARBA" id="ARBA00022679"/>
    </source>
</evidence>
<comment type="function">
    <text evidence="9">Broad-specificity nucleoside monophosphate (NMP) kinase that catalyzes the reversible transfer of the terminal phosphate group between nucleoside triphosphates and monophosphates. Has also ATPase activity. Involved in the late cytoplasmic maturation steps of the 40S ribosomal particles, specifically 18S rRNA maturation. While NMP activity is not required for ribosome maturation, ATPase activity is. Associates transiently with small ribosomal subunit protein uS11. ATP hydrolysis breaks the interaction with uS11. May temporarily remove uS11 from the ribosome to enable a conformational change of the ribosomal RNA that is needed for the final maturation step of the small ribosomal subunit. Its NMP activity may have a role in nuclear energy homeostasis. May be involved in regulation of Cajal body (CB) formation.</text>
</comment>
<reference evidence="10 11" key="1">
    <citation type="journal article" date="2011" name="Nature">
        <title>Genome sequencing reveals insights into physiology and longevity of the naked mole rat.</title>
        <authorList>
            <person name="Kim E.B."/>
            <person name="Fang X."/>
            <person name="Fushan A.A."/>
            <person name="Huang Z."/>
            <person name="Lobanov A.V."/>
            <person name="Han L."/>
            <person name="Marino S.M."/>
            <person name="Sun X."/>
            <person name="Turanov A.A."/>
            <person name="Yang P."/>
            <person name="Yim S.H."/>
            <person name="Zhao X."/>
            <person name="Kasaikina M.V."/>
            <person name="Stoletzki N."/>
            <person name="Peng C."/>
            <person name="Polak P."/>
            <person name="Xiong Z."/>
            <person name="Kiezun A."/>
            <person name="Zhu Y."/>
            <person name="Chen Y."/>
            <person name="Kryukov G.V."/>
            <person name="Zhang Q."/>
            <person name="Peshkin L."/>
            <person name="Yang L."/>
            <person name="Bronson R.T."/>
            <person name="Buffenstein R."/>
            <person name="Wang B."/>
            <person name="Han C."/>
            <person name="Li Q."/>
            <person name="Chen L."/>
            <person name="Zhao W."/>
            <person name="Sunyaev S.R."/>
            <person name="Park T.J."/>
            <person name="Zhang G."/>
            <person name="Wang J."/>
            <person name="Gladyshev V.N."/>
        </authorList>
    </citation>
    <scope>NUCLEOTIDE SEQUENCE [LARGE SCALE GENOMIC DNA]</scope>
</reference>
<dbReference type="FunCoup" id="G5ARN6">
    <property type="interactions" value="2691"/>
</dbReference>
<evidence type="ECO:0000256" key="9">
    <source>
        <dbReference type="HAMAP-Rule" id="MF_03173"/>
    </source>
</evidence>
<dbReference type="InParanoid" id="G5ARN6"/>
<feature type="binding site" evidence="9">
    <location>
        <position position="18"/>
    </location>
    <ligand>
        <name>ATP</name>
        <dbReference type="ChEBI" id="CHEBI:30616"/>
    </ligand>
</feature>
<sequence>MALLNILITGTPGVGKTTLGKELASRSGPKYINVGDVAREVIEVFAVLSSEVRLITSDVWALYNGYDEESECPILDEEKVVDELENQMAEGGVTVDYHGCDFFPERWFHAVFVLRTDNSILYKRLETRGYNEKKLGDNIECEIFQVLYEEAMLSYKEDTVHQLPSNKPEELEDNRNQILRWTEQWVKAHNP</sequence>
<evidence type="ECO:0000256" key="2">
    <source>
        <dbReference type="ARBA" id="ARBA00022517"/>
    </source>
</evidence>
<dbReference type="Proteomes" id="UP000006813">
    <property type="component" value="Unassembled WGS sequence"/>
</dbReference>
<feature type="binding site" evidence="9">
    <location>
        <position position="13"/>
    </location>
    <ligand>
        <name>ATP</name>
        <dbReference type="ChEBI" id="CHEBI:30616"/>
    </ligand>
</feature>
<comment type="caution">
    <text evidence="9">Lacks conserved residue(s) required for the propagation of feature annotation.</text>
</comment>
<dbReference type="Gene3D" id="3.40.50.300">
    <property type="entry name" value="P-loop containing nucleotide triphosphate hydrolases"/>
    <property type="match status" value="1"/>
</dbReference>
<evidence type="ECO:0000313" key="10">
    <source>
        <dbReference type="EMBL" id="EHA99696.1"/>
    </source>
</evidence>
<dbReference type="GO" id="GO:0005737">
    <property type="term" value="C:cytoplasm"/>
    <property type="evidence" value="ECO:0007669"/>
    <property type="project" value="UniProtKB-SubCell"/>
</dbReference>
<dbReference type="GO" id="GO:0042274">
    <property type="term" value="P:ribosomal small subunit biogenesis"/>
    <property type="evidence" value="ECO:0007669"/>
    <property type="project" value="UniProtKB-UniRule"/>
</dbReference>
<dbReference type="InterPro" id="IPR027417">
    <property type="entry name" value="P-loop_NTPase"/>
</dbReference>